<sequence>MTEPSHLMSKTGKVKINELLTRISMKIRYTIPMEAASQFYCSFFKRFPLGRWPSQIPKRTDGTVLLQTVLRN</sequence>
<protein>
    <submittedName>
        <fullName evidence="1">Uncharacterized protein</fullName>
    </submittedName>
</protein>
<name>A0AAD5MCG7_PARTN</name>
<accession>A0AAD5MCG7</accession>
<gene>
    <name evidence="1" type="ORF">KIN20_013681</name>
</gene>
<reference evidence="1" key="1">
    <citation type="submission" date="2021-06" db="EMBL/GenBank/DDBJ databases">
        <title>Parelaphostrongylus tenuis whole genome reference sequence.</title>
        <authorList>
            <person name="Garwood T.J."/>
            <person name="Larsen P.A."/>
            <person name="Fountain-Jones N.M."/>
            <person name="Garbe J.R."/>
            <person name="Macchietto M.G."/>
            <person name="Kania S.A."/>
            <person name="Gerhold R.W."/>
            <person name="Richards J.E."/>
            <person name="Wolf T.M."/>
        </authorList>
    </citation>
    <scope>NUCLEOTIDE SEQUENCE</scope>
    <source>
        <strain evidence="1">MNPRO001-30</strain>
        <tissue evidence="1">Meninges</tissue>
    </source>
</reference>
<dbReference type="AlphaFoldDB" id="A0AAD5MCG7"/>
<evidence type="ECO:0000313" key="2">
    <source>
        <dbReference type="Proteomes" id="UP001196413"/>
    </source>
</evidence>
<dbReference type="EMBL" id="JAHQIW010002671">
    <property type="protein sequence ID" value="KAJ1356057.1"/>
    <property type="molecule type" value="Genomic_DNA"/>
</dbReference>
<dbReference type="Proteomes" id="UP001196413">
    <property type="component" value="Unassembled WGS sequence"/>
</dbReference>
<evidence type="ECO:0000313" key="1">
    <source>
        <dbReference type="EMBL" id="KAJ1356057.1"/>
    </source>
</evidence>
<proteinExistence type="predicted"/>
<keyword evidence="2" id="KW-1185">Reference proteome</keyword>
<organism evidence="1 2">
    <name type="scientific">Parelaphostrongylus tenuis</name>
    <name type="common">Meningeal worm</name>
    <dbReference type="NCBI Taxonomy" id="148309"/>
    <lineage>
        <taxon>Eukaryota</taxon>
        <taxon>Metazoa</taxon>
        <taxon>Ecdysozoa</taxon>
        <taxon>Nematoda</taxon>
        <taxon>Chromadorea</taxon>
        <taxon>Rhabditida</taxon>
        <taxon>Rhabditina</taxon>
        <taxon>Rhabditomorpha</taxon>
        <taxon>Strongyloidea</taxon>
        <taxon>Metastrongylidae</taxon>
        <taxon>Parelaphostrongylus</taxon>
    </lineage>
</organism>
<comment type="caution">
    <text evidence="1">The sequence shown here is derived from an EMBL/GenBank/DDBJ whole genome shotgun (WGS) entry which is preliminary data.</text>
</comment>